<evidence type="ECO:0000256" key="3">
    <source>
        <dbReference type="ARBA" id="ARBA00022679"/>
    </source>
</evidence>
<dbReference type="STRING" id="767769.A0A1L9UTE4"/>
<dbReference type="NCBIfam" id="TIGR03263">
    <property type="entry name" value="guanyl_kin"/>
    <property type="match status" value="1"/>
</dbReference>
<dbReference type="GO" id="GO:0005524">
    <property type="term" value="F:ATP binding"/>
    <property type="evidence" value="ECO:0007669"/>
    <property type="project" value="UniProtKB-KW"/>
</dbReference>
<dbReference type="AlphaFoldDB" id="A0A1L9UTE4"/>
<keyword evidence="3" id="KW-0808">Transferase</keyword>
<dbReference type="CDD" id="cd00071">
    <property type="entry name" value="GMPK"/>
    <property type="match status" value="1"/>
</dbReference>
<dbReference type="Pfam" id="PF00625">
    <property type="entry name" value="Guanylate_kin"/>
    <property type="match status" value="1"/>
</dbReference>
<proteinExistence type="inferred from homology"/>
<dbReference type="OrthoDB" id="6334211at2759"/>
<evidence type="ECO:0000256" key="7">
    <source>
        <dbReference type="SAM" id="MobiDB-lite"/>
    </source>
</evidence>
<dbReference type="Gene3D" id="3.40.50.300">
    <property type="entry name" value="P-loop containing nucleotide triphosphate hydrolases"/>
    <property type="match status" value="2"/>
</dbReference>
<evidence type="ECO:0000313" key="10">
    <source>
        <dbReference type="Proteomes" id="UP000184499"/>
    </source>
</evidence>
<dbReference type="RefSeq" id="XP_067482047.1">
    <property type="nucleotide sequence ID" value="XM_067626949.1"/>
</dbReference>
<keyword evidence="5" id="KW-0418">Kinase</keyword>
<dbReference type="PANTHER" id="PTHR23117:SF13">
    <property type="entry name" value="GUANYLATE KINASE"/>
    <property type="match status" value="1"/>
</dbReference>
<dbReference type="PROSITE" id="PS50052">
    <property type="entry name" value="GUANYLATE_KINASE_2"/>
    <property type="match status" value="1"/>
</dbReference>
<evidence type="ECO:0000256" key="1">
    <source>
        <dbReference type="ARBA" id="ARBA00005790"/>
    </source>
</evidence>
<evidence type="ECO:0000256" key="2">
    <source>
        <dbReference type="ARBA" id="ARBA00012961"/>
    </source>
</evidence>
<keyword evidence="4" id="KW-0547">Nucleotide-binding</keyword>
<evidence type="ECO:0000256" key="6">
    <source>
        <dbReference type="ARBA" id="ARBA00022840"/>
    </source>
</evidence>
<evidence type="ECO:0000256" key="4">
    <source>
        <dbReference type="ARBA" id="ARBA00022741"/>
    </source>
</evidence>
<dbReference type="GO" id="GO:0005829">
    <property type="term" value="C:cytosol"/>
    <property type="evidence" value="ECO:0007669"/>
    <property type="project" value="TreeGrafter"/>
</dbReference>
<dbReference type="InterPro" id="IPR027417">
    <property type="entry name" value="P-loop_NTPase"/>
</dbReference>
<dbReference type="InterPro" id="IPR017665">
    <property type="entry name" value="Guanylate_kinase"/>
</dbReference>
<protein>
    <recommendedName>
        <fullName evidence="2">guanylate kinase</fullName>
        <ecNumber evidence="2">2.7.4.8</ecNumber>
    </recommendedName>
</protein>
<feature type="compositionally biased region" description="Polar residues" evidence="7">
    <location>
        <begin position="11"/>
        <end position="21"/>
    </location>
</feature>
<reference evidence="10" key="1">
    <citation type="journal article" date="2017" name="Genome Biol.">
        <title>Comparative genomics reveals high biological diversity and specific adaptations in the industrially and medically important fungal genus Aspergillus.</title>
        <authorList>
            <person name="de Vries R.P."/>
            <person name="Riley R."/>
            <person name="Wiebenga A."/>
            <person name="Aguilar-Osorio G."/>
            <person name="Amillis S."/>
            <person name="Uchima C.A."/>
            <person name="Anderluh G."/>
            <person name="Asadollahi M."/>
            <person name="Askin M."/>
            <person name="Barry K."/>
            <person name="Battaglia E."/>
            <person name="Bayram O."/>
            <person name="Benocci T."/>
            <person name="Braus-Stromeyer S.A."/>
            <person name="Caldana C."/>
            <person name="Canovas D."/>
            <person name="Cerqueira G.C."/>
            <person name="Chen F."/>
            <person name="Chen W."/>
            <person name="Choi C."/>
            <person name="Clum A."/>
            <person name="Dos Santos R.A."/>
            <person name="Damasio A.R."/>
            <person name="Diallinas G."/>
            <person name="Emri T."/>
            <person name="Fekete E."/>
            <person name="Flipphi M."/>
            <person name="Freyberg S."/>
            <person name="Gallo A."/>
            <person name="Gournas C."/>
            <person name="Habgood R."/>
            <person name="Hainaut M."/>
            <person name="Harispe M.L."/>
            <person name="Henrissat B."/>
            <person name="Hilden K.S."/>
            <person name="Hope R."/>
            <person name="Hossain A."/>
            <person name="Karabika E."/>
            <person name="Karaffa L."/>
            <person name="Karanyi Z."/>
            <person name="Krasevec N."/>
            <person name="Kuo A."/>
            <person name="Kusch H."/>
            <person name="LaButti K."/>
            <person name="Lagendijk E.L."/>
            <person name="Lapidus A."/>
            <person name="Levasseur A."/>
            <person name="Lindquist E."/>
            <person name="Lipzen A."/>
            <person name="Logrieco A.F."/>
            <person name="MacCabe A."/>
            <person name="Maekelae M.R."/>
            <person name="Malavazi I."/>
            <person name="Melin P."/>
            <person name="Meyer V."/>
            <person name="Mielnichuk N."/>
            <person name="Miskei M."/>
            <person name="Molnar A.P."/>
            <person name="Mule G."/>
            <person name="Ngan C.Y."/>
            <person name="Orejas M."/>
            <person name="Orosz E."/>
            <person name="Ouedraogo J.P."/>
            <person name="Overkamp K.M."/>
            <person name="Park H.-S."/>
            <person name="Perrone G."/>
            <person name="Piumi F."/>
            <person name="Punt P.J."/>
            <person name="Ram A.F."/>
            <person name="Ramon A."/>
            <person name="Rauscher S."/>
            <person name="Record E."/>
            <person name="Riano-Pachon D.M."/>
            <person name="Robert V."/>
            <person name="Roehrig J."/>
            <person name="Ruller R."/>
            <person name="Salamov A."/>
            <person name="Salih N.S."/>
            <person name="Samson R.A."/>
            <person name="Sandor E."/>
            <person name="Sanguinetti M."/>
            <person name="Schuetze T."/>
            <person name="Sepcic K."/>
            <person name="Shelest E."/>
            <person name="Sherlock G."/>
            <person name="Sophianopoulou V."/>
            <person name="Squina F.M."/>
            <person name="Sun H."/>
            <person name="Susca A."/>
            <person name="Todd R.B."/>
            <person name="Tsang A."/>
            <person name="Unkles S.E."/>
            <person name="van de Wiele N."/>
            <person name="van Rossen-Uffink D."/>
            <person name="Oliveira J.V."/>
            <person name="Vesth T.C."/>
            <person name="Visser J."/>
            <person name="Yu J.-H."/>
            <person name="Zhou M."/>
            <person name="Andersen M.R."/>
            <person name="Archer D.B."/>
            <person name="Baker S.E."/>
            <person name="Benoit I."/>
            <person name="Brakhage A.A."/>
            <person name="Braus G.H."/>
            <person name="Fischer R."/>
            <person name="Frisvad J.C."/>
            <person name="Goldman G.H."/>
            <person name="Houbraken J."/>
            <person name="Oakley B."/>
            <person name="Pocsi I."/>
            <person name="Scazzocchio C."/>
            <person name="Seiboth B."/>
            <person name="vanKuyk P.A."/>
            <person name="Wortman J."/>
            <person name="Dyer P.S."/>
            <person name="Grigoriev I.V."/>
        </authorList>
    </citation>
    <scope>NUCLEOTIDE SEQUENCE [LARGE SCALE GENOMIC DNA]</scope>
    <source>
        <strain evidence="10">CBS 101740 / IMI 381727 / IBT 21946</strain>
    </source>
</reference>
<dbReference type="VEuPathDB" id="FungiDB:ASPBRDRAFT_52805"/>
<dbReference type="GO" id="GO:0004385">
    <property type="term" value="F:GMP kinase activity"/>
    <property type="evidence" value="ECO:0007669"/>
    <property type="project" value="UniProtKB-EC"/>
</dbReference>
<dbReference type="Gene3D" id="3.30.63.10">
    <property type="entry name" value="Guanylate Kinase phosphate binding domain"/>
    <property type="match status" value="1"/>
</dbReference>
<dbReference type="SMART" id="SM00072">
    <property type="entry name" value="GuKc"/>
    <property type="match status" value="1"/>
</dbReference>
<dbReference type="Proteomes" id="UP000184499">
    <property type="component" value="Unassembled WGS sequence"/>
</dbReference>
<keyword evidence="10" id="KW-1185">Reference proteome</keyword>
<dbReference type="EMBL" id="KV878681">
    <property type="protein sequence ID" value="OJJ74799.1"/>
    <property type="molecule type" value="Genomic_DNA"/>
</dbReference>
<dbReference type="InterPro" id="IPR008145">
    <property type="entry name" value="GK/Ca_channel_bsu"/>
</dbReference>
<dbReference type="OMA" id="HFFEHVK"/>
<dbReference type="SUPFAM" id="SSF52540">
    <property type="entry name" value="P-loop containing nucleoside triphosphate hydrolases"/>
    <property type="match status" value="1"/>
</dbReference>
<feature type="region of interest" description="Disordered" evidence="7">
    <location>
        <begin position="1"/>
        <end position="23"/>
    </location>
</feature>
<comment type="similarity">
    <text evidence="1">Belongs to the guanylate kinase family.</text>
</comment>
<organism evidence="9 10">
    <name type="scientific">Aspergillus brasiliensis (strain CBS 101740 / IMI 381727 / IBT 21946)</name>
    <dbReference type="NCBI Taxonomy" id="767769"/>
    <lineage>
        <taxon>Eukaryota</taxon>
        <taxon>Fungi</taxon>
        <taxon>Dikarya</taxon>
        <taxon>Ascomycota</taxon>
        <taxon>Pezizomycotina</taxon>
        <taxon>Eurotiomycetes</taxon>
        <taxon>Eurotiomycetidae</taxon>
        <taxon>Eurotiales</taxon>
        <taxon>Aspergillaceae</taxon>
        <taxon>Aspergillus</taxon>
        <taxon>Aspergillus subgen. Circumdati</taxon>
    </lineage>
</organism>
<keyword evidence="6" id="KW-0067">ATP-binding</keyword>
<dbReference type="PANTHER" id="PTHR23117">
    <property type="entry name" value="GUANYLATE KINASE-RELATED"/>
    <property type="match status" value="1"/>
</dbReference>
<dbReference type="EC" id="2.7.4.8" evidence="2"/>
<sequence length="200" mass="22558">MPPSKSPLTHHPTSTNHLTTPDPTPIIISGPSGVGKGTLIHKLITTHPNIFSLTISHTTRAPRANEIHGMDYFFGEFIEHAIFSGHQYGTSRRAIADIMDRGLVAILDIDVQGVRQIKSGSSGVEARCVFIRPPSLEVLEERLRGRGTERDEDVRRRLERARREIEEVVQSEGGLYDRVIVNDDLERAFEELERWVFGRE</sequence>
<feature type="domain" description="Guanylate kinase-like" evidence="8">
    <location>
        <begin position="23"/>
        <end position="197"/>
    </location>
</feature>
<dbReference type="InterPro" id="IPR008144">
    <property type="entry name" value="Guanylate_kin-like_dom"/>
</dbReference>
<evidence type="ECO:0000313" key="9">
    <source>
        <dbReference type="EMBL" id="OJJ74799.1"/>
    </source>
</evidence>
<evidence type="ECO:0000259" key="8">
    <source>
        <dbReference type="PROSITE" id="PS50052"/>
    </source>
</evidence>
<gene>
    <name evidence="9" type="ORF">ASPBRDRAFT_52805</name>
</gene>
<evidence type="ECO:0000256" key="5">
    <source>
        <dbReference type="ARBA" id="ARBA00022777"/>
    </source>
</evidence>
<name>A0A1L9UTE4_ASPBC</name>
<accession>A0A1L9UTE4</accession>
<dbReference type="GeneID" id="93579437"/>